<reference evidence="2" key="1">
    <citation type="submission" date="2021-02" db="EMBL/GenBank/DDBJ databases">
        <title>Genome-Resolved Metagenomics of a Microbial Community Performing Photosynthetic Biological Nutrient Removal.</title>
        <authorList>
            <person name="Mcdaniel E.A."/>
        </authorList>
    </citation>
    <scope>NUCLEOTIDE SEQUENCE</scope>
    <source>
        <strain evidence="2">UWPOB_OBS1</strain>
    </source>
</reference>
<dbReference type="InterPro" id="IPR029787">
    <property type="entry name" value="Nucleotide_cyclase"/>
</dbReference>
<dbReference type="Proteomes" id="UP000664277">
    <property type="component" value="Unassembled WGS sequence"/>
</dbReference>
<feature type="domain" description="PatA-like N-terminal" evidence="1">
    <location>
        <begin position="169"/>
        <end position="263"/>
    </location>
</feature>
<dbReference type="InterPro" id="IPR043128">
    <property type="entry name" value="Rev_trsase/Diguanyl_cyclase"/>
</dbReference>
<comment type="caution">
    <text evidence="2">The sequence shown here is derived from an EMBL/GenBank/DDBJ whole genome shotgun (WGS) entry which is preliminary data.</text>
</comment>
<dbReference type="AlphaFoldDB" id="A0A8J7TMX7"/>
<dbReference type="Gene3D" id="3.30.70.270">
    <property type="match status" value="1"/>
</dbReference>
<organism evidence="2 3">
    <name type="scientific">Candidatus Obscuribacter phosphatis</name>
    <dbReference type="NCBI Taxonomy" id="1906157"/>
    <lineage>
        <taxon>Bacteria</taxon>
        <taxon>Bacillati</taxon>
        <taxon>Candidatus Melainabacteria</taxon>
        <taxon>Candidatus Obscuribacterales</taxon>
        <taxon>Candidatus Obscuribacteraceae</taxon>
        <taxon>Candidatus Obscuribacter</taxon>
    </lineage>
</organism>
<gene>
    <name evidence="2" type="ORF">J0M35_08815</name>
</gene>
<sequence length="527" mass="58565">MFGNRRNEERTFNRLAKQSGLPTLKQLQEMLTDSLRNVGRTTELPFGDPPEEYALAAFKDRGKGDMHWALYRSDGHSSMMLWDQVSTDPAYINQLITAQFPGFDLKRVALRNTAEVAQNNNHAGYSSSAASGFSSSAPQGLADGFGSSINATGAYVDSGVRSKARPTLEGDLENLQVPNLLQSINMSKSTGRLEVLSSNVLAQVMFLDGRPIHCVLGSLEGTAALIELIGWDFGQFRFFQGDPGETRTIKHRLDFLLMEGAALDDQFKAIKAKGIKETTFLIRKGEPLSEARLEEILNEAAGADMALQKQIYQMIDNRSRLGDILRRFKVTKADWVPVIFNFITCDLVSFVDELPEAPGKRFEINLDLSHARSVDRMLTRQDTGIFNYPSLLWILEREFERWQLYGRPFSLILLDVAVRPQSPEQVPERLPITCVKELADRINRSKIKLDILAHYETFGFALVMPETDAQVARVKASKLEELIVSTPLSGGMGGYPLMASLGLASLPDECVTLGSLVGKARAELAKR</sequence>
<dbReference type="EMBL" id="JAFLCK010000010">
    <property type="protein sequence ID" value="MBN8660448.1"/>
    <property type="molecule type" value="Genomic_DNA"/>
</dbReference>
<dbReference type="PANTHER" id="PTHR36304:SF4">
    <property type="entry name" value="DUF4388 DOMAIN-CONTAINING PROTEIN"/>
    <property type="match status" value="1"/>
</dbReference>
<name>A0A8J7TMX7_9BACT</name>
<dbReference type="SUPFAM" id="SSF55073">
    <property type="entry name" value="Nucleotide cyclase"/>
    <property type="match status" value="1"/>
</dbReference>
<evidence type="ECO:0000259" key="1">
    <source>
        <dbReference type="Pfam" id="PF14332"/>
    </source>
</evidence>
<protein>
    <submittedName>
        <fullName evidence="2">DUF4388 domain-containing protein</fullName>
    </submittedName>
</protein>
<dbReference type="PANTHER" id="PTHR36304">
    <property type="entry name" value="DOMAIN GTPASE-ACTIVATING PROTEIN, PUTATIVE-RELATED-RELATED"/>
    <property type="match status" value="1"/>
</dbReference>
<proteinExistence type="predicted"/>
<dbReference type="InterPro" id="IPR025497">
    <property type="entry name" value="PatA-like_N"/>
</dbReference>
<accession>A0A8J7TMX7</accession>
<evidence type="ECO:0000313" key="2">
    <source>
        <dbReference type="EMBL" id="MBN8660448.1"/>
    </source>
</evidence>
<dbReference type="Pfam" id="PF14332">
    <property type="entry name" value="DUF4388"/>
    <property type="match status" value="1"/>
</dbReference>
<evidence type="ECO:0000313" key="3">
    <source>
        <dbReference type="Proteomes" id="UP000664277"/>
    </source>
</evidence>